<dbReference type="EMBL" id="KL142374">
    <property type="protein sequence ID" value="KDR78754.1"/>
    <property type="molecule type" value="Genomic_DNA"/>
</dbReference>
<organism evidence="4 5">
    <name type="scientific">Galerina marginata (strain CBS 339.88)</name>
    <dbReference type="NCBI Taxonomy" id="685588"/>
    <lineage>
        <taxon>Eukaryota</taxon>
        <taxon>Fungi</taxon>
        <taxon>Dikarya</taxon>
        <taxon>Basidiomycota</taxon>
        <taxon>Agaricomycotina</taxon>
        <taxon>Agaricomycetes</taxon>
        <taxon>Agaricomycetidae</taxon>
        <taxon>Agaricales</taxon>
        <taxon>Agaricineae</taxon>
        <taxon>Strophariaceae</taxon>
        <taxon>Galerina</taxon>
    </lineage>
</organism>
<dbReference type="HOGENOM" id="CLU_715808_0_0_1"/>
<dbReference type="Proteomes" id="UP000027222">
    <property type="component" value="Unassembled WGS sequence"/>
</dbReference>
<dbReference type="SUPFAM" id="SSF55486">
    <property type="entry name" value="Metalloproteases ('zincins'), catalytic domain"/>
    <property type="match status" value="1"/>
</dbReference>
<feature type="binding site" evidence="1">
    <location>
        <position position="214"/>
    </location>
    <ligand>
        <name>Zn(2+)</name>
        <dbReference type="ChEBI" id="CHEBI:29105"/>
        <note>catalytic</note>
    </ligand>
</feature>
<feature type="binding site" evidence="1">
    <location>
        <position position="208"/>
    </location>
    <ligand>
        <name>Zn(2+)</name>
        <dbReference type="ChEBI" id="CHEBI:29105"/>
        <note>catalytic</note>
    </ligand>
</feature>
<dbReference type="PANTHER" id="PTHR10127:SF850">
    <property type="entry name" value="METALLOENDOPEPTIDASE"/>
    <property type="match status" value="1"/>
</dbReference>
<dbReference type="Gene3D" id="3.40.390.10">
    <property type="entry name" value="Collagenase (Catalytic Domain)"/>
    <property type="match status" value="1"/>
</dbReference>
<dbReference type="EC" id="3.4.24.-" evidence="2"/>
<reference evidence="5" key="1">
    <citation type="journal article" date="2014" name="Proc. Natl. Acad. Sci. U.S.A.">
        <title>Extensive sampling of basidiomycete genomes demonstrates inadequacy of the white-rot/brown-rot paradigm for wood decay fungi.</title>
        <authorList>
            <person name="Riley R."/>
            <person name="Salamov A.A."/>
            <person name="Brown D.W."/>
            <person name="Nagy L.G."/>
            <person name="Floudas D."/>
            <person name="Held B.W."/>
            <person name="Levasseur A."/>
            <person name="Lombard V."/>
            <person name="Morin E."/>
            <person name="Otillar R."/>
            <person name="Lindquist E.A."/>
            <person name="Sun H."/>
            <person name="LaButti K.M."/>
            <person name="Schmutz J."/>
            <person name="Jabbour D."/>
            <person name="Luo H."/>
            <person name="Baker S.E."/>
            <person name="Pisabarro A.G."/>
            <person name="Walton J.D."/>
            <person name="Blanchette R.A."/>
            <person name="Henrissat B."/>
            <person name="Martin F."/>
            <person name="Cullen D."/>
            <person name="Hibbett D.S."/>
            <person name="Grigoriev I.V."/>
        </authorList>
    </citation>
    <scope>NUCLEOTIDE SEQUENCE [LARGE SCALE GENOMIC DNA]</scope>
    <source>
        <strain evidence="5">CBS 339.88</strain>
    </source>
</reference>
<dbReference type="InterPro" id="IPR024079">
    <property type="entry name" value="MetalloPept_cat_dom_sf"/>
</dbReference>
<keyword evidence="2" id="KW-0732">Signal</keyword>
<evidence type="ECO:0000256" key="1">
    <source>
        <dbReference type="PROSITE-ProRule" id="PRU01211"/>
    </source>
</evidence>
<comment type="cofactor">
    <cofactor evidence="1 2">
        <name>Zn(2+)</name>
        <dbReference type="ChEBI" id="CHEBI:29105"/>
    </cofactor>
    <text evidence="1 2">Binds 1 zinc ion per subunit.</text>
</comment>
<dbReference type="Pfam" id="PF01400">
    <property type="entry name" value="Astacin"/>
    <property type="match status" value="1"/>
</dbReference>
<evidence type="ECO:0000313" key="4">
    <source>
        <dbReference type="EMBL" id="KDR78754.1"/>
    </source>
</evidence>
<dbReference type="PROSITE" id="PS51864">
    <property type="entry name" value="ASTACIN"/>
    <property type="match status" value="1"/>
</dbReference>
<name>A0A067TFR0_GALM3</name>
<evidence type="ECO:0000259" key="3">
    <source>
        <dbReference type="PROSITE" id="PS51864"/>
    </source>
</evidence>
<dbReference type="GO" id="GO:0008270">
    <property type="term" value="F:zinc ion binding"/>
    <property type="evidence" value="ECO:0007669"/>
    <property type="project" value="UniProtKB-UniRule"/>
</dbReference>
<feature type="active site" evidence="1">
    <location>
        <position position="205"/>
    </location>
</feature>
<dbReference type="PANTHER" id="PTHR10127">
    <property type="entry name" value="DISCOIDIN, CUB, EGF, LAMININ , AND ZINC METALLOPROTEASE DOMAIN CONTAINING"/>
    <property type="match status" value="1"/>
</dbReference>
<dbReference type="GO" id="GO:0004222">
    <property type="term" value="F:metalloendopeptidase activity"/>
    <property type="evidence" value="ECO:0007669"/>
    <property type="project" value="UniProtKB-UniRule"/>
</dbReference>
<keyword evidence="1 2" id="KW-0482">Metalloprotease</keyword>
<dbReference type="InterPro" id="IPR001506">
    <property type="entry name" value="Peptidase_M12A"/>
</dbReference>
<dbReference type="STRING" id="685588.A0A067TFR0"/>
<dbReference type="GO" id="GO:0006508">
    <property type="term" value="P:proteolysis"/>
    <property type="evidence" value="ECO:0007669"/>
    <property type="project" value="UniProtKB-KW"/>
</dbReference>
<feature type="signal peptide" evidence="2">
    <location>
        <begin position="1"/>
        <end position="27"/>
    </location>
</feature>
<feature type="chain" id="PRO_5005103700" description="Metalloendopeptidase" evidence="2">
    <location>
        <begin position="28"/>
        <end position="424"/>
    </location>
</feature>
<dbReference type="SMART" id="SM00235">
    <property type="entry name" value="ZnMc"/>
    <property type="match status" value="1"/>
</dbReference>
<dbReference type="InterPro" id="IPR006026">
    <property type="entry name" value="Peptidase_Metallo"/>
</dbReference>
<keyword evidence="5" id="KW-1185">Reference proteome</keyword>
<feature type="binding site" evidence="1">
    <location>
        <position position="204"/>
    </location>
    <ligand>
        <name>Zn(2+)</name>
        <dbReference type="ChEBI" id="CHEBI:29105"/>
        <note>catalytic</note>
    </ligand>
</feature>
<keyword evidence="1 2" id="KW-0479">Metal-binding</keyword>
<evidence type="ECO:0000313" key="5">
    <source>
        <dbReference type="Proteomes" id="UP000027222"/>
    </source>
</evidence>
<dbReference type="OrthoDB" id="5945790at2759"/>
<keyword evidence="1 2" id="KW-0862">Zinc</keyword>
<proteinExistence type="predicted"/>
<accession>A0A067TFR0</accession>
<sequence>MGRTFLSSGVLCLSLLLALSAPWIASASNPVPDAKPPIYSTKRTTFIPIRDNTYGVRNVSYWVTDDGLAIIDGDVIYGHVDDLLSRGLPGQHSISQRAHSIVATGSNTWPNAIVTYKFDSDATEKLLSGIVNGAIANWKAMAPYLAFAKLANSAVGQNGVATIRAPACGGCNSAIGFSNSPLTVNLQQTCTTSPGGCGVAEATHEFGHLLGLFHEHQRADREKFVHYNCANLDPACPAGTTMPAGKTCCDSGLPSGCCGTAGNFNILSGPSFDASGSYDVHSIMQYRADAFARPGTNTLTPVAPGIVVPPTNPSAIDSGDANRICKLYSAKCPLAISCRNARCPSTCKSVPRCNKPSLCDDPRNTPPCCDPVAPAVCLRQRQMCTQKGADARIPALGFQLAPKETQANKVSGTLGFNHVVTVVP</sequence>
<evidence type="ECO:0000256" key="2">
    <source>
        <dbReference type="RuleBase" id="RU361183"/>
    </source>
</evidence>
<dbReference type="PRINTS" id="PR00480">
    <property type="entry name" value="ASTACIN"/>
</dbReference>
<dbReference type="AlphaFoldDB" id="A0A067TFR0"/>
<keyword evidence="1 2" id="KW-0378">Hydrolase</keyword>
<gene>
    <name evidence="4" type="ORF">GALMADRAFT_209148</name>
</gene>
<comment type="caution">
    <text evidence="1">Lacks conserved residue(s) required for the propagation of feature annotation.</text>
</comment>
<protein>
    <recommendedName>
        <fullName evidence="2">Metalloendopeptidase</fullName>
        <ecNumber evidence="2">3.4.24.-</ecNumber>
    </recommendedName>
</protein>
<feature type="domain" description="Peptidase M12A" evidence="3">
    <location>
        <begin position="102"/>
        <end position="333"/>
    </location>
</feature>
<keyword evidence="1 2" id="KW-0645">Protease</keyword>